<accession>A0A1N7FI21</accession>
<sequence length="117" mass="13173">MSQKQKTTTVHGDVEYETVECSSCGNEVAKSQACYFVIGEKTNHLRSRNRVNFKNGYITGWACQYCADGPVGFPEAGSVRERVMKWFYSLDNDERGFILMFATMSLSVPIAVILENI</sequence>
<dbReference type="Proteomes" id="UP000186914">
    <property type="component" value="Unassembled WGS sequence"/>
</dbReference>
<keyword evidence="1" id="KW-0812">Transmembrane</keyword>
<reference evidence="3" key="1">
    <citation type="submission" date="2017-01" db="EMBL/GenBank/DDBJ databases">
        <authorList>
            <person name="Varghese N."/>
            <person name="Submissions S."/>
        </authorList>
    </citation>
    <scope>NUCLEOTIDE SEQUENCE [LARGE SCALE GENOMIC DNA]</scope>
    <source>
        <strain evidence="3">CGMCC 1.7737</strain>
    </source>
</reference>
<name>A0A1N7FI21_9EURY</name>
<evidence type="ECO:0000256" key="1">
    <source>
        <dbReference type="SAM" id="Phobius"/>
    </source>
</evidence>
<evidence type="ECO:0000313" key="2">
    <source>
        <dbReference type="EMBL" id="SIR99934.1"/>
    </source>
</evidence>
<dbReference type="EMBL" id="FTNO01000009">
    <property type="protein sequence ID" value="SIR99934.1"/>
    <property type="molecule type" value="Genomic_DNA"/>
</dbReference>
<dbReference type="RefSeq" id="WP_076433726.1">
    <property type="nucleotide sequence ID" value="NZ_FTNO01000009.1"/>
</dbReference>
<organism evidence="2 3">
    <name type="scientific">Haladaptatus litoreus</name>
    <dbReference type="NCBI Taxonomy" id="553468"/>
    <lineage>
        <taxon>Archaea</taxon>
        <taxon>Methanobacteriati</taxon>
        <taxon>Methanobacteriota</taxon>
        <taxon>Stenosarchaea group</taxon>
        <taxon>Halobacteria</taxon>
        <taxon>Halobacteriales</taxon>
        <taxon>Haladaptataceae</taxon>
        <taxon>Haladaptatus</taxon>
    </lineage>
</organism>
<feature type="transmembrane region" description="Helical" evidence="1">
    <location>
        <begin position="96"/>
        <end position="114"/>
    </location>
</feature>
<keyword evidence="1" id="KW-0472">Membrane</keyword>
<proteinExistence type="predicted"/>
<protein>
    <submittedName>
        <fullName evidence="2">Uncharacterized protein</fullName>
    </submittedName>
</protein>
<dbReference type="AlphaFoldDB" id="A0A1N7FI21"/>
<keyword evidence="3" id="KW-1185">Reference proteome</keyword>
<keyword evidence="1" id="KW-1133">Transmembrane helix</keyword>
<gene>
    <name evidence="2" type="ORF">SAMN05421858_5080</name>
</gene>
<evidence type="ECO:0000313" key="3">
    <source>
        <dbReference type="Proteomes" id="UP000186914"/>
    </source>
</evidence>